<keyword evidence="2" id="KW-1185">Reference proteome</keyword>
<name>A0A5Q0CHB2_9HYPH</name>
<reference evidence="1 2" key="1">
    <citation type="submission" date="2019-08" db="EMBL/GenBank/DDBJ databases">
        <title>Prosopis cineraria nodule microbiome.</title>
        <authorList>
            <person name="Ali R."/>
            <person name="Chaluvadi S.R."/>
            <person name="Wang X."/>
        </authorList>
    </citation>
    <scope>NUCLEOTIDE SEQUENCE [LARGE SCALE GENOMIC DNA]</scope>
    <source>
        <strain evidence="1 2">BG7</strain>
        <plasmid evidence="1 2">unnamed</plasmid>
    </source>
</reference>
<dbReference type="Proteomes" id="UP000326881">
    <property type="component" value="Plasmid unnamed"/>
</dbReference>
<keyword evidence="1" id="KW-0614">Plasmid</keyword>
<protein>
    <submittedName>
        <fullName evidence="1">Uncharacterized protein</fullName>
    </submittedName>
</protein>
<proteinExistence type="predicted"/>
<evidence type="ECO:0000313" key="1">
    <source>
        <dbReference type="EMBL" id="QFY63539.1"/>
    </source>
</evidence>
<sequence>MDEFASLESRWKWSTTAKTIARLRSLADDLEAVGAGRFPELPDALLTSWSVGTRLAPCLIGHAFGHPSIGDGRRAITSEVYYVDPGRGLARTLSRWYKLGSYEPPESGIGILSVTNR</sequence>
<organism evidence="1 2">
    <name type="scientific">Rhizobium grahamii</name>
    <dbReference type="NCBI Taxonomy" id="1120045"/>
    <lineage>
        <taxon>Bacteria</taxon>
        <taxon>Pseudomonadati</taxon>
        <taxon>Pseudomonadota</taxon>
        <taxon>Alphaproteobacteria</taxon>
        <taxon>Hyphomicrobiales</taxon>
        <taxon>Rhizobiaceae</taxon>
        <taxon>Rhizobium/Agrobacterium group</taxon>
        <taxon>Rhizobium</taxon>
    </lineage>
</organism>
<dbReference type="EMBL" id="CP043499">
    <property type="protein sequence ID" value="QFY63539.1"/>
    <property type="molecule type" value="Genomic_DNA"/>
</dbReference>
<dbReference type="KEGG" id="rgr:FZ934_25185"/>
<evidence type="ECO:0000313" key="2">
    <source>
        <dbReference type="Proteomes" id="UP000326881"/>
    </source>
</evidence>
<accession>A0A5Q0CHB2</accession>
<gene>
    <name evidence="1" type="ORF">FZ934_25185</name>
</gene>
<dbReference type="AlphaFoldDB" id="A0A5Q0CHB2"/>
<geneLocation type="plasmid" evidence="1 2">
    <name>unnamed</name>
</geneLocation>